<feature type="transmembrane region" description="Helical" evidence="2">
    <location>
        <begin position="60"/>
        <end position="82"/>
    </location>
</feature>
<name>A0ABM7L2G1_9PSED</name>
<dbReference type="Proteomes" id="UP001064896">
    <property type="component" value="Chromosome"/>
</dbReference>
<evidence type="ECO:0000313" key="3">
    <source>
        <dbReference type="EMBL" id="BCD83723.1"/>
    </source>
</evidence>
<sequence length="112" mass="12610">MHKARERGKDIKENLFVECAAVYPRHTPPPRLLLLLVADPKHRRGDHDQDEAENRDGIDAAVRAGVFGVIVHGIPLLWLWVLRPRVKTRTGNLSSRRDGPLPRPVTPCNGKT</sequence>
<evidence type="ECO:0000256" key="1">
    <source>
        <dbReference type="SAM" id="MobiDB-lite"/>
    </source>
</evidence>
<proteinExistence type="predicted"/>
<reference evidence="3" key="1">
    <citation type="submission" date="2020-05" db="EMBL/GenBank/DDBJ databases">
        <title>Complete genome sequence of Pseudomonas sp. Sm006.</title>
        <authorList>
            <person name="Takeuchi K."/>
            <person name="Someya N."/>
        </authorList>
    </citation>
    <scope>NUCLEOTIDE SEQUENCE</scope>
    <source>
        <strain evidence="3">Sm006</strain>
    </source>
</reference>
<keyword evidence="2" id="KW-0472">Membrane</keyword>
<gene>
    <name evidence="3" type="ORF">PSm6_01300</name>
</gene>
<dbReference type="EMBL" id="AP023081">
    <property type="protein sequence ID" value="BCD83723.1"/>
    <property type="molecule type" value="Genomic_DNA"/>
</dbReference>
<organism evidence="3 4">
    <name type="scientific">Pseudomonas solani</name>
    <dbReference type="NCBI Taxonomy" id="2731552"/>
    <lineage>
        <taxon>Bacteria</taxon>
        <taxon>Pseudomonadati</taxon>
        <taxon>Pseudomonadota</taxon>
        <taxon>Gammaproteobacteria</taxon>
        <taxon>Pseudomonadales</taxon>
        <taxon>Pseudomonadaceae</taxon>
        <taxon>Pseudomonas</taxon>
    </lineage>
</organism>
<evidence type="ECO:0000313" key="4">
    <source>
        <dbReference type="Proteomes" id="UP001064896"/>
    </source>
</evidence>
<keyword evidence="2" id="KW-0812">Transmembrane</keyword>
<feature type="region of interest" description="Disordered" evidence="1">
    <location>
        <begin position="90"/>
        <end position="112"/>
    </location>
</feature>
<accession>A0ABM7L2G1</accession>
<keyword evidence="2" id="KW-1133">Transmembrane helix</keyword>
<evidence type="ECO:0000256" key="2">
    <source>
        <dbReference type="SAM" id="Phobius"/>
    </source>
</evidence>
<keyword evidence="4" id="KW-1185">Reference proteome</keyword>
<protein>
    <submittedName>
        <fullName evidence="3">Uncharacterized protein</fullName>
    </submittedName>
</protein>